<dbReference type="AlphaFoldDB" id="A0A0C3A8W4"/>
<dbReference type="EMBL" id="JAECSB010000017">
    <property type="protein sequence ID" value="MBH5141480.1"/>
    <property type="molecule type" value="Genomic_DNA"/>
</dbReference>
<reference evidence="2 5" key="2">
    <citation type="submission" date="2020-12" db="EMBL/GenBank/DDBJ databases">
        <title>Draft genome sequence of furan degrading bacterial strain FUR100.</title>
        <authorList>
            <person name="Woiski C."/>
        </authorList>
    </citation>
    <scope>NUCLEOTIDE SEQUENCE [LARGE SCALE GENOMIC DNA]</scope>
    <source>
        <strain evidence="2 5">FUR100</strain>
    </source>
</reference>
<dbReference type="GeneID" id="57487489"/>
<dbReference type="EMBL" id="CP124545">
    <property type="protein sequence ID" value="WGV51973.1"/>
    <property type="molecule type" value="Genomic_DNA"/>
</dbReference>
<proteinExistence type="predicted"/>
<evidence type="ECO:0000313" key="1">
    <source>
        <dbReference type="EMBL" id="KAB2586609.1"/>
    </source>
</evidence>
<evidence type="ECO:0000313" key="3">
    <source>
        <dbReference type="EMBL" id="WGV51973.1"/>
    </source>
</evidence>
<sequence length="77" mass="8813">MDEVPETALDLARLDLARLVDELTVLDQRRVDIGESLVQLEYLYARMGARQQADAARKAFQEKYVGRIYELADGLRT</sequence>
<dbReference type="Proteomes" id="UP001230933">
    <property type="component" value="Chromosome"/>
</dbReference>
<dbReference type="KEGG" id="reb:XU06_11770"/>
<accession>A0A0C3A8W4</accession>
<reference evidence="3" key="3">
    <citation type="submission" date="2023-08" db="EMBL/GenBank/DDBJ databases">
        <title>Isolation and Characterization of Rhodococcus erythropolis MGMM8.</title>
        <authorList>
            <person name="Diabankana R.G.C."/>
            <person name="Afordoanyi D.M."/>
            <person name="Validov S.Z."/>
        </authorList>
    </citation>
    <scope>NUCLEOTIDE SEQUENCE</scope>
    <source>
        <strain evidence="3">MGMM8</strain>
    </source>
</reference>
<dbReference type="Proteomes" id="UP000325576">
    <property type="component" value="Unassembled WGS sequence"/>
</dbReference>
<dbReference type="RefSeq" id="WP_019747974.1">
    <property type="nucleotide sequence ID" value="NZ_BHXB01000001.1"/>
</dbReference>
<dbReference type="Proteomes" id="UP000627573">
    <property type="component" value="Unassembled WGS sequence"/>
</dbReference>
<evidence type="ECO:0000313" key="5">
    <source>
        <dbReference type="Proteomes" id="UP000627573"/>
    </source>
</evidence>
<reference evidence="1 4" key="1">
    <citation type="journal article" date="2017" name="Poromechanics V (2013)">
        <title>Genomic Characterization of the Arsenic-Tolerant Actinobacterium, &lt;i&gt;Rhodococcus erythropolis&lt;/i&gt; S43.</title>
        <authorList>
            <person name="Retamal-Morales G."/>
            <person name="Mehnert M."/>
            <person name="Schwabe R."/>
            <person name="Tischler D."/>
            <person name="Schloemann M."/>
            <person name="Levican G.J."/>
        </authorList>
    </citation>
    <scope>NUCLEOTIDE SEQUENCE [LARGE SCALE GENOMIC DNA]</scope>
    <source>
        <strain evidence="1 4">S43</strain>
    </source>
</reference>
<evidence type="ECO:0000313" key="4">
    <source>
        <dbReference type="Proteomes" id="UP000325576"/>
    </source>
</evidence>
<name>A0A0C3A8W4_RHOER</name>
<evidence type="ECO:0000313" key="2">
    <source>
        <dbReference type="EMBL" id="MBH5141480.1"/>
    </source>
</evidence>
<organism evidence="1 4">
    <name type="scientific">Rhodococcus erythropolis</name>
    <name type="common">Arthrobacter picolinophilus</name>
    <dbReference type="NCBI Taxonomy" id="1833"/>
    <lineage>
        <taxon>Bacteria</taxon>
        <taxon>Bacillati</taxon>
        <taxon>Actinomycetota</taxon>
        <taxon>Actinomycetes</taxon>
        <taxon>Mycobacteriales</taxon>
        <taxon>Nocardiaceae</taxon>
        <taxon>Rhodococcus</taxon>
        <taxon>Rhodococcus erythropolis group</taxon>
    </lineage>
</organism>
<keyword evidence="5" id="KW-1185">Reference proteome</keyword>
<protein>
    <submittedName>
        <fullName evidence="1">Uncharacterized protein</fullName>
    </submittedName>
</protein>
<gene>
    <name evidence="1" type="ORF">BS297_04370</name>
    <name evidence="2" type="ORF">I3517_02475</name>
    <name evidence="3" type="ORF">QIE55_12465</name>
</gene>
<dbReference type="EMBL" id="MRBO01000158">
    <property type="protein sequence ID" value="KAB2586609.1"/>
    <property type="molecule type" value="Genomic_DNA"/>
</dbReference>